<keyword evidence="1" id="KW-0472">Membrane</keyword>
<evidence type="ECO:0000313" key="3">
    <source>
        <dbReference type="RefSeq" id="XP_026676206.1"/>
    </source>
</evidence>
<protein>
    <submittedName>
        <fullName evidence="3">Uncharacterized protein LOC103505002</fullName>
    </submittedName>
</protein>
<name>A0A3Q0IIZ2_DIACI</name>
<accession>A0A3Q0IIZ2</accession>
<evidence type="ECO:0000256" key="1">
    <source>
        <dbReference type="SAM" id="Phobius"/>
    </source>
</evidence>
<organism evidence="2 3">
    <name type="scientific">Diaphorina citri</name>
    <name type="common">Asian citrus psyllid</name>
    <dbReference type="NCBI Taxonomy" id="121845"/>
    <lineage>
        <taxon>Eukaryota</taxon>
        <taxon>Metazoa</taxon>
        <taxon>Ecdysozoa</taxon>
        <taxon>Arthropoda</taxon>
        <taxon>Hexapoda</taxon>
        <taxon>Insecta</taxon>
        <taxon>Pterygota</taxon>
        <taxon>Neoptera</taxon>
        <taxon>Paraneoptera</taxon>
        <taxon>Hemiptera</taxon>
        <taxon>Sternorrhyncha</taxon>
        <taxon>Psylloidea</taxon>
        <taxon>Psyllidae</taxon>
        <taxon>Diaphorininae</taxon>
        <taxon>Diaphorina</taxon>
    </lineage>
</organism>
<dbReference type="Proteomes" id="UP000079169">
    <property type="component" value="Unplaced"/>
</dbReference>
<sequence>MKSMEHIGMKKGANTLDSATKANKHMQNDGPRQSFQDLRIGAQGSLFSNVAAFSGDDNEFMSDRNYHPTSVGMNLVYRPQDDAAFSSDKSADTMHQLYNAGVLSASVSTLLLILTLFLAVIGYVYRPQDDAAFSSDKSADTMYQLYNAGVLSASVSTLLLILTLFLAVIGYVLHRRRKSRLESASPGEEVLDVGNLVVTGEI</sequence>
<dbReference type="RefSeq" id="XP_026676206.1">
    <property type="nucleotide sequence ID" value="XM_026820405.1"/>
</dbReference>
<dbReference type="PaxDb" id="121845-A0A3Q0IIZ2"/>
<dbReference type="GeneID" id="103505002"/>
<evidence type="ECO:0000313" key="2">
    <source>
        <dbReference type="Proteomes" id="UP000079169"/>
    </source>
</evidence>
<keyword evidence="1" id="KW-0812">Transmembrane</keyword>
<gene>
    <name evidence="3" type="primary">LOC103505002</name>
</gene>
<dbReference type="AlphaFoldDB" id="A0A3Q0IIZ2"/>
<proteinExistence type="predicted"/>
<keyword evidence="1" id="KW-1133">Transmembrane helix</keyword>
<keyword evidence="2" id="KW-1185">Reference proteome</keyword>
<reference evidence="3" key="1">
    <citation type="submission" date="2025-08" db="UniProtKB">
        <authorList>
            <consortium name="RefSeq"/>
        </authorList>
    </citation>
    <scope>IDENTIFICATION</scope>
</reference>
<feature type="transmembrane region" description="Helical" evidence="1">
    <location>
        <begin position="145"/>
        <end position="173"/>
    </location>
</feature>
<feature type="transmembrane region" description="Helical" evidence="1">
    <location>
        <begin position="97"/>
        <end position="125"/>
    </location>
</feature>
<dbReference type="KEGG" id="dci:103505002"/>